<feature type="domain" description="TOG" evidence="12">
    <location>
        <begin position="268"/>
        <end position="507"/>
    </location>
</feature>
<dbReference type="GO" id="GO:0051231">
    <property type="term" value="P:spindle elongation"/>
    <property type="evidence" value="ECO:0007669"/>
    <property type="project" value="UniProtKB-ARBA"/>
</dbReference>
<dbReference type="FunFam" id="1.25.10.10:FF:000050">
    <property type="entry name" value="Cytoskeleton-associated protein 5 isoform X1"/>
    <property type="match status" value="1"/>
</dbReference>
<keyword evidence="5" id="KW-0677">Repeat</keyword>
<feature type="region of interest" description="Disordered" evidence="11">
    <location>
        <begin position="1106"/>
        <end position="1139"/>
    </location>
</feature>
<comment type="similarity">
    <text evidence="9">Belongs to the TOG/XMAP215 family.</text>
</comment>
<feature type="region of interest" description="Disordered" evidence="11">
    <location>
        <begin position="1407"/>
        <end position="1469"/>
    </location>
</feature>
<feature type="domain" description="TOG" evidence="12">
    <location>
        <begin position="576"/>
        <end position="809"/>
    </location>
</feature>
<evidence type="ECO:0000256" key="9">
    <source>
        <dbReference type="ARBA" id="ARBA00025722"/>
    </source>
</evidence>
<evidence type="ECO:0000256" key="7">
    <source>
        <dbReference type="ARBA" id="ARBA00023212"/>
    </source>
</evidence>
<feature type="compositionally biased region" description="Gly residues" evidence="11">
    <location>
        <begin position="817"/>
        <end position="827"/>
    </location>
</feature>
<dbReference type="RefSeq" id="XP_015038169.2">
    <property type="nucleotide sequence ID" value="XM_015182683.2"/>
</dbReference>
<dbReference type="RefSeq" id="XP_033232429.1">
    <property type="nucleotide sequence ID" value="XM_033376538.1"/>
</dbReference>
<dbReference type="InterPro" id="IPR016024">
    <property type="entry name" value="ARM-type_fold"/>
</dbReference>
<feature type="domain" description="TOG" evidence="12">
    <location>
        <begin position="848"/>
        <end position="1083"/>
    </location>
</feature>
<dbReference type="FunFam" id="1.25.10.10:FF:000052">
    <property type="entry name" value="Cytoskeleton associated protein 5"/>
    <property type="match status" value="1"/>
</dbReference>
<keyword evidence="7" id="KW-0206">Cytoskeleton</keyword>
<dbReference type="SUPFAM" id="SSF48371">
    <property type="entry name" value="ARM repeat"/>
    <property type="match status" value="3"/>
</dbReference>
<evidence type="ECO:0000313" key="16">
    <source>
        <dbReference type="RefSeq" id="XP_033232428.1"/>
    </source>
</evidence>
<feature type="region of interest" description="Disordered" evidence="11">
    <location>
        <begin position="800"/>
        <end position="840"/>
    </location>
</feature>
<organism evidence="13 14">
    <name type="scientific">Drosophila pseudoobscura pseudoobscura</name>
    <name type="common">Fruit fly</name>
    <dbReference type="NCBI Taxonomy" id="46245"/>
    <lineage>
        <taxon>Eukaryota</taxon>
        <taxon>Metazoa</taxon>
        <taxon>Ecdysozoa</taxon>
        <taxon>Arthropoda</taxon>
        <taxon>Hexapoda</taxon>
        <taxon>Insecta</taxon>
        <taxon>Pterygota</taxon>
        <taxon>Neoptera</taxon>
        <taxon>Endopterygota</taxon>
        <taxon>Diptera</taxon>
        <taxon>Brachycera</taxon>
        <taxon>Muscomorpha</taxon>
        <taxon>Ephydroidea</taxon>
        <taxon>Drosophilidae</taxon>
        <taxon>Drosophila</taxon>
        <taxon>Sophophora</taxon>
    </lineage>
</organism>
<dbReference type="GO" id="GO:0051301">
    <property type="term" value="P:cell division"/>
    <property type="evidence" value="ECO:0007669"/>
    <property type="project" value="UniProtKB-KW"/>
</dbReference>
<dbReference type="FunFam" id="1.25.10.10:FF:000019">
    <property type="entry name" value="Cytoskeleton-associated protein 5"/>
    <property type="match status" value="1"/>
</dbReference>
<feature type="domain" description="TOG" evidence="12">
    <location>
        <begin position="1"/>
        <end position="227"/>
    </location>
</feature>
<keyword evidence="8" id="KW-0131">Cell cycle</keyword>
<dbReference type="PANTHER" id="PTHR12609">
    <property type="entry name" value="MICROTUBULE ASSOCIATED PROTEIN XMAP215"/>
    <property type="match status" value="1"/>
</dbReference>
<feature type="domain" description="TOG" evidence="12">
    <location>
        <begin position="1179"/>
        <end position="1412"/>
    </location>
</feature>
<feature type="repeat" description="HEAT" evidence="10">
    <location>
        <begin position="440"/>
        <end position="478"/>
    </location>
</feature>
<evidence type="ECO:0000256" key="5">
    <source>
        <dbReference type="ARBA" id="ARBA00022737"/>
    </source>
</evidence>
<keyword evidence="13" id="KW-1185">Reference proteome</keyword>
<reference evidence="14 15" key="2">
    <citation type="submission" date="2025-04" db="UniProtKB">
        <authorList>
            <consortium name="RefSeq"/>
        </authorList>
    </citation>
    <scope>IDENTIFICATION</scope>
    <source>
        <strain evidence="14 15">MV-25-SWS-2005</strain>
        <strain evidence="13">MV2-25</strain>
        <tissue evidence="14 15">Whole body</tissue>
    </source>
</reference>
<keyword evidence="3" id="KW-0963">Cytoplasm</keyword>
<evidence type="ECO:0000313" key="17">
    <source>
        <dbReference type="RefSeq" id="XP_033232429.1"/>
    </source>
</evidence>
<feature type="compositionally biased region" description="Low complexity" evidence="11">
    <location>
        <begin position="1112"/>
        <end position="1124"/>
    </location>
</feature>
<evidence type="ECO:0000256" key="11">
    <source>
        <dbReference type="SAM" id="MobiDB-lite"/>
    </source>
</evidence>
<evidence type="ECO:0000256" key="2">
    <source>
        <dbReference type="ARBA" id="ARBA00004300"/>
    </source>
</evidence>
<dbReference type="FunFam" id="1.25.10.10:FF:000410">
    <property type="entry name" value="Mini spindles, isoform D"/>
    <property type="match status" value="1"/>
</dbReference>
<name>A0A6I8VC25_DROPS</name>
<evidence type="ECO:0000313" key="13">
    <source>
        <dbReference type="Proteomes" id="UP000001819"/>
    </source>
</evidence>
<dbReference type="GO" id="GO:0005874">
    <property type="term" value="C:microtubule"/>
    <property type="evidence" value="ECO:0007669"/>
    <property type="project" value="UniProtKB-ARBA"/>
</dbReference>
<feature type="region of interest" description="Disordered" evidence="11">
    <location>
        <begin position="507"/>
        <end position="549"/>
    </location>
</feature>
<evidence type="ECO:0000256" key="6">
    <source>
        <dbReference type="ARBA" id="ARBA00022776"/>
    </source>
</evidence>
<evidence type="ECO:0000313" key="15">
    <source>
        <dbReference type="RefSeq" id="XP_015038171.2"/>
    </source>
</evidence>
<protein>
    <submittedName>
        <fullName evidence="14 15">Protein mini spindles isoform X1</fullName>
    </submittedName>
</protein>
<feature type="region of interest" description="Disordered" evidence="11">
    <location>
        <begin position="1492"/>
        <end position="1515"/>
    </location>
</feature>
<keyword evidence="6" id="KW-0498">Mitosis</keyword>
<sequence>MAEDTEYKKLPVEERCVHKLWKARVDGYEEAAKLFRELDDEKSPEWSKFAGLIKKMVVDSNALAQEKGLEAALIFVENSGLAGRTVGDVMSGIVQKCIAAPKTKTKELSVLVTLMYVEIEKQEAVVEELVKGMDHKNPKIVSACVAAVTLALREFGSKVVGVKPLIKKLAPLMSERDKAVRDEGKQLAVEIYRWIGAAMKAQIATLPQVTLKELEDEFEKLKGERAEPSRYLKSQQEKQAKIAETAASEDVYNEEDGDAGTEEMDPMDLLDPVDILSKMPKDFYEKLEEKKWTLRKEALEALEKLLTDHPKLESGEYGTLVNALRKVITKDSNVVLVALAGKCLAMLAKGLVKRFSNYASGCVPSLLEKFKEKKPNVVAALREAMDAIYMSTSLEAQQEAIVESLANKNPTVKSETALFLARALCRTQPTALNKKLLKLIATNLVKTLNEPDPTVRDSSAEALGTLMKLVGEKTLEPLLADVDPLKMSKIKECYEKAEIKVKIVGPKKETRPASAPQTKAGGAARPTAGSAAPKAVARPATSGARKLVKKNPAAAAPAAAAASKAANAKALATERDMPAEEVQDKAEEMLPAEILSGLVDSNWKTRLAAVEQLLGEIPSYDAKQPGISQVLVRTVSGRKPGLKEMNFQVLKLKLDIIRSVAETYPLTTITVDHVINEITEKLADAKNGPVAGDVLSAFAEATKLEYVVGKVLGFAFEQKSPKVQSEAFNWVAKAITEFGFQMQPKLLIEEVRKGVQSTNPTVRGAAILLVGTMSMYTGQSLMMFFDGEKPALKVQIQTEFDKNVGEKPPRPVRGAQRGSGGAAGTPDGGDDDDEAGGQDEDMACNMADLLPRVDIAPQITEALLKEMSDKDWKMRNEGLTKLQTIISEARLIKPSIGDLGPALAHRLVDSNAKIAQTTLSICEQLAIAMGSGCRNHVRTLFPGFLHALGHGKDFVRAAALSCINTFGEKGGYKEFFESEMIADALKGPSTALKVELWAWLADKLPGIPPKTISKEDLNSMVPQLYAHICDRTADVRKNANEAVLGVMIHLGFEAMNRALDKQKPASKAAILASLEKARPNLPVKPLPKGKQQAPILEDSVKKTVRGRGATGGAAAQKAPNARATVAGEKAAVPSRKKDEDVDTSPLLAVNTAKNQRLLDEQKMRVLKWTFTTPREEFNELLREQMTAASVNKALMANMFHDDFRYHLKVIEQLSDDLPSNGKALICNLDLILKWLTLRFYDTNPSVLLKGLDYLMQVFQMLVEVEYILGENEAASFVPHLLLKIGDPKDTVRNGVRRVLRHVLLVYPYSKIFPYVMDGLKSKNARQRTECLDELTFLVESYGVGICSNASIKDISRQISDRDNSVRNAALNCMVQVFFLTGEKLYKQLNHLNEKDLSMLDERIKRAKKTYKPPSTAPAEMPSGGGKVAAPTRPQRQESIEIEDVVVGNGYGDELPPPSDGKQRESNQMEGNSTNVAAYLNSLTRHATFDRAPSSQLLQLQQQSQQQRPSGPFGLDPEVMAEIEKDRVRVDDIKFKQLPSVDISLLYEPIKVIPTREGVYYPQDRFERLITGQLYNASMASGNSPYRSLLRNQQQQHQNHMENHIPNLAYVLPKHDPQLVKVIKAVSSMDTMKARAAINELADIIESPEKQAVLRDYDDIFIHNVLEQLKHLSQQPTAQSLVMYQPLLSILYTFFHANILGKTLGVTYIKHLMSALLHLMADPKLANGQDGEYNKVINNICLKVLDKVNFTNLNCALIRLLRETCPVAGLPKFTDLLMKCIWRTVKMLPERSNELNYDDVILEAHEFMLALPSTWWQNRPSDTPLRTVKTIVHNIAKVKGNAILQHLNQIPVHSELHTYLIRILKNFQKDGSLVGTGASPQRAKEIASKRISHQTHDTVSQIFKLISDRDTKQQGLQKLYDFKQQNPDIDLSTFLQGSSATFHKYIEEGLAEIERSQNGMSGSAGQAPDNRLAATRSYLTDANHQNLNQNQNAAGDRDADYWMDRLQNLVGRRVDIGVSGKIMSTRHTADDGSRVMDNKVADENLCQNGMPGSAGQAPDNRLAATRSYLTDANHQNLNQNQNAAGDRDADYWMDRMQNLIGQRVDIGVSGKIMSTRHISDDGSRVKMDNKVAEENLCLNSGLGSQKASLIRREKPDVSPNRLQHIQAKLAQIKKESHAQ</sequence>
<dbReference type="RefSeq" id="XP_033232428.1">
    <property type="nucleotide sequence ID" value="XM_033376537.1"/>
</dbReference>
<dbReference type="Gene3D" id="1.25.10.10">
    <property type="entry name" value="Leucine-rich Repeat Variant"/>
    <property type="match status" value="5"/>
</dbReference>
<feature type="compositionally biased region" description="Acidic residues" evidence="11">
    <location>
        <begin position="828"/>
        <end position="840"/>
    </location>
</feature>
<dbReference type="GO" id="GO:0005819">
    <property type="term" value="C:spindle"/>
    <property type="evidence" value="ECO:0007669"/>
    <property type="project" value="UniProtKB-SubCell"/>
</dbReference>
<dbReference type="RefSeq" id="XP_015038171.2">
    <property type="nucleotide sequence ID" value="XM_015182685.2"/>
</dbReference>
<dbReference type="InterPro" id="IPR034085">
    <property type="entry name" value="TOG"/>
</dbReference>
<dbReference type="Proteomes" id="UP000001819">
    <property type="component" value="Chromosome 2"/>
</dbReference>
<dbReference type="Pfam" id="PF21041">
    <property type="entry name" value="XMAP215_CLASP_TOG"/>
    <property type="match status" value="4"/>
</dbReference>
<dbReference type="InterPro" id="IPR045110">
    <property type="entry name" value="XMAP215"/>
</dbReference>
<feature type="compositionally biased region" description="Low complexity" evidence="11">
    <location>
        <begin position="1493"/>
        <end position="1506"/>
    </location>
</feature>
<evidence type="ECO:0000256" key="10">
    <source>
        <dbReference type="PROSITE-ProRule" id="PRU00103"/>
    </source>
</evidence>
<dbReference type="GO" id="GO:0005813">
    <property type="term" value="C:centrosome"/>
    <property type="evidence" value="ECO:0007669"/>
    <property type="project" value="UniProtKB-SubCell"/>
</dbReference>
<feature type="compositionally biased region" description="Acidic residues" evidence="11">
    <location>
        <begin position="251"/>
        <end position="266"/>
    </location>
</feature>
<evidence type="ECO:0000259" key="12">
    <source>
        <dbReference type="SMART" id="SM01349"/>
    </source>
</evidence>
<comment type="subcellular location">
    <subcellularLocation>
        <location evidence="2">Cytoplasm</location>
        <location evidence="2">Cytoskeleton</location>
        <location evidence="2">Microtubule organizing center</location>
        <location evidence="2">Centrosome</location>
    </subcellularLocation>
    <subcellularLocation>
        <location evidence="1">Cytoplasm</location>
        <location evidence="1">Cytoskeleton</location>
        <location evidence="1">Spindle</location>
    </subcellularLocation>
</comment>
<evidence type="ECO:0000256" key="8">
    <source>
        <dbReference type="ARBA" id="ARBA00023306"/>
    </source>
</evidence>
<dbReference type="InterPro" id="IPR021133">
    <property type="entry name" value="HEAT_type_2"/>
</dbReference>
<dbReference type="InterPro" id="IPR048491">
    <property type="entry name" value="XMAP215_CLASP_TOG"/>
</dbReference>
<reference evidence="13" key="1">
    <citation type="submission" date="2024-06" db="UniProtKB">
        <authorList>
            <consortium name="RefSeq"/>
        </authorList>
    </citation>
    <scope>NUCLEOTIDE SEQUENCE [LARGE SCALE GENOMIC DNA]</scope>
    <source>
        <strain evidence="17">MV-25-SWS-2005</strain>
        <strain evidence="13">MV2-25</strain>
        <tissue evidence="17">Whole body</tissue>
    </source>
</reference>
<dbReference type="GO" id="GO:0046785">
    <property type="term" value="P:microtubule polymerization"/>
    <property type="evidence" value="ECO:0007669"/>
    <property type="project" value="InterPro"/>
</dbReference>
<evidence type="ECO:0000313" key="14">
    <source>
        <dbReference type="RefSeq" id="XP_015038169.2"/>
    </source>
</evidence>
<keyword evidence="4" id="KW-0132">Cell division</keyword>
<dbReference type="SMART" id="SM01349">
    <property type="entry name" value="TOG"/>
    <property type="match status" value="5"/>
</dbReference>
<evidence type="ECO:0000256" key="1">
    <source>
        <dbReference type="ARBA" id="ARBA00004186"/>
    </source>
</evidence>
<evidence type="ECO:0000256" key="4">
    <source>
        <dbReference type="ARBA" id="ARBA00022618"/>
    </source>
</evidence>
<feature type="region of interest" description="Disordered" evidence="11">
    <location>
        <begin position="243"/>
        <end position="266"/>
    </location>
</feature>
<dbReference type="PROSITE" id="PS50077">
    <property type="entry name" value="HEAT_REPEAT"/>
    <property type="match status" value="1"/>
</dbReference>
<dbReference type="InterPro" id="IPR011989">
    <property type="entry name" value="ARM-like"/>
</dbReference>
<feature type="compositionally biased region" description="Basic and acidic residues" evidence="11">
    <location>
        <begin position="800"/>
        <end position="809"/>
    </location>
</feature>
<gene>
    <name evidence="14 15 16 17" type="primary">msps</name>
</gene>
<dbReference type="GO" id="GO:0061863">
    <property type="term" value="F:microtubule plus end polymerase"/>
    <property type="evidence" value="ECO:0007669"/>
    <property type="project" value="InterPro"/>
</dbReference>
<proteinExistence type="inferred from homology"/>
<evidence type="ECO:0000256" key="3">
    <source>
        <dbReference type="ARBA" id="ARBA00022490"/>
    </source>
</evidence>
<accession>A0A6I8VC25</accession>
<dbReference type="GO" id="GO:0051010">
    <property type="term" value="F:microtubule plus-end binding"/>
    <property type="evidence" value="ECO:0007669"/>
    <property type="project" value="InterPro"/>
</dbReference>
<dbReference type="FunFam" id="1.25.10.10:FF:000063">
    <property type="entry name" value="Putative cytoskeleton-associated protein 5"/>
    <property type="match status" value="1"/>
</dbReference>
<dbReference type="GO" id="GO:0030951">
    <property type="term" value="P:establishment or maintenance of microtubule cytoskeleton polarity"/>
    <property type="evidence" value="ECO:0007669"/>
    <property type="project" value="InterPro"/>
</dbReference>